<dbReference type="EMBL" id="JAFIRN010000002">
    <property type="protein sequence ID" value="KAG5853853.1"/>
    <property type="molecule type" value="Genomic_DNA"/>
</dbReference>
<evidence type="ECO:0000256" key="1">
    <source>
        <dbReference type="SAM" id="MobiDB-lite"/>
    </source>
</evidence>
<feature type="region of interest" description="Disordered" evidence="1">
    <location>
        <begin position="20"/>
        <end position="53"/>
    </location>
</feature>
<evidence type="ECO:0000313" key="2">
    <source>
        <dbReference type="EMBL" id="KAG5853853.1"/>
    </source>
</evidence>
<reference evidence="2" key="1">
    <citation type="submission" date="2021-01" db="EMBL/GenBank/DDBJ databases">
        <title>A chromosome-scale assembly of European eel, Anguilla anguilla.</title>
        <authorList>
            <person name="Henkel C."/>
            <person name="Jong-Raadsen S.A."/>
            <person name="Dufour S."/>
            <person name="Weltzien F.-A."/>
            <person name="Palstra A.P."/>
            <person name="Pelster B."/>
            <person name="Spaink H.P."/>
            <person name="Van Den Thillart G.E."/>
            <person name="Jansen H."/>
            <person name="Zahm M."/>
            <person name="Klopp C."/>
            <person name="Cedric C."/>
            <person name="Louis A."/>
            <person name="Berthelot C."/>
            <person name="Parey E."/>
            <person name="Roest Crollius H."/>
            <person name="Montfort J."/>
            <person name="Robinson-Rechavi M."/>
            <person name="Bucao C."/>
            <person name="Bouchez O."/>
            <person name="Gislard M."/>
            <person name="Lluch J."/>
            <person name="Milhes M."/>
            <person name="Lampietro C."/>
            <person name="Lopez Roques C."/>
            <person name="Donnadieu C."/>
            <person name="Braasch I."/>
            <person name="Desvignes T."/>
            <person name="Postlethwait J."/>
            <person name="Bobe J."/>
            <person name="Guiguen Y."/>
            <person name="Dirks R."/>
        </authorList>
    </citation>
    <scope>NUCLEOTIDE SEQUENCE</scope>
    <source>
        <strain evidence="2">Tag_6206</strain>
        <tissue evidence="2">Liver</tissue>
    </source>
</reference>
<sequence length="99" mass="9990">MATVTLSVCLSVRPSRQHNPGFGMMGGAPADPCPIPGAEGEGGVAGGEAEGSTMPADITKEATEAMATGTVGTLDTVTLSQTAMATTILHRRTACWSLK</sequence>
<gene>
    <name evidence="2" type="ORF">ANANG_G00031000</name>
</gene>
<proteinExistence type="predicted"/>
<accession>A0A9D3MVV9</accession>
<feature type="compositionally biased region" description="Gly residues" evidence="1">
    <location>
        <begin position="39"/>
        <end position="49"/>
    </location>
</feature>
<comment type="caution">
    <text evidence="2">The sequence shown here is derived from an EMBL/GenBank/DDBJ whole genome shotgun (WGS) entry which is preliminary data.</text>
</comment>
<keyword evidence="3" id="KW-1185">Reference proteome</keyword>
<organism evidence="2 3">
    <name type="scientific">Anguilla anguilla</name>
    <name type="common">European freshwater eel</name>
    <name type="synonym">Muraena anguilla</name>
    <dbReference type="NCBI Taxonomy" id="7936"/>
    <lineage>
        <taxon>Eukaryota</taxon>
        <taxon>Metazoa</taxon>
        <taxon>Chordata</taxon>
        <taxon>Craniata</taxon>
        <taxon>Vertebrata</taxon>
        <taxon>Euteleostomi</taxon>
        <taxon>Actinopterygii</taxon>
        <taxon>Neopterygii</taxon>
        <taxon>Teleostei</taxon>
        <taxon>Anguilliformes</taxon>
        <taxon>Anguillidae</taxon>
        <taxon>Anguilla</taxon>
    </lineage>
</organism>
<name>A0A9D3MVV9_ANGAN</name>
<dbReference type="AlphaFoldDB" id="A0A9D3MVV9"/>
<protein>
    <submittedName>
        <fullName evidence="2">Uncharacterized protein</fullName>
    </submittedName>
</protein>
<dbReference type="Proteomes" id="UP001044222">
    <property type="component" value="Unassembled WGS sequence"/>
</dbReference>
<evidence type="ECO:0000313" key="3">
    <source>
        <dbReference type="Proteomes" id="UP001044222"/>
    </source>
</evidence>